<evidence type="ECO:0000313" key="1">
    <source>
        <dbReference type="EMBL" id="KAJ7744665.1"/>
    </source>
</evidence>
<protein>
    <submittedName>
        <fullName evidence="1">Uncharacterized protein</fullName>
    </submittedName>
</protein>
<dbReference type="AlphaFoldDB" id="A0AAD7ILS8"/>
<evidence type="ECO:0000313" key="2">
    <source>
        <dbReference type="Proteomes" id="UP001215598"/>
    </source>
</evidence>
<comment type="caution">
    <text evidence="1">The sequence shown here is derived from an EMBL/GenBank/DDBJ whole genome shotgun (WGS) entry which is preliminary data.</text>
</comment>
<reference evidence="1" key="1">
    <citation type="submission" date="2023-03" db="EMBL/GenBank/DDBJ databases">
        <title>Massive genome expansion in bonnet fungi (Mycena s.s.) driven by repeated elements and novel gene families across ecological guilds.</title>
        <authorList>
            <consortium name="Lawrence Berkeley National Laboratory"/>
            <person name="Harder C.B."/>
            <person name="Miyauchi S."/>
            <person name="Viragh M."/>
            <person name="Kuo A."/>
            <person name="Thoen E."/>
            <person name="Andreopoulos B."/>
            <person name="Lu D."/>
            <person name="Skrede I."/>
            <person name="Drula E."/>
            <person name="Henrissat B."/>
            <person name="Morin E."/>
            <person name="Kohler A."/>
            <person name="Barry K."/>
            <person name="LaButti K."/>
            <person name="Morin E."/>
            <person name="Salamov A."/>
            <person name="Lipzen A."/>
            <person name="Mereny Z."/>
            <person name="Hegedus B."/>
            <person name="Baldrian P."/>
            <person name="Stursova M."/>
            <person name="Weitz H."/>
            <person name="Taylor A."/>
            <person name="Grigoriev I.V."/>
            <person name="Nagy L.G."/>
            <person name="Martin F."/>
            <person name="Kauserud H."/>
        </authorList>
    </citation>
    <scope>NUCLEOTIDE SEQUENCE</scope>
    <source>
        <strain evidence="1">CBHHK182m</strain>
    </source>
</reference>
<dbReference type="EMBL" id="JARKIB010000086">
    <property type="protein sequence ID" value="KAJ7744665.1"/>
    <property type="molecule type" value="Genomic_DNA"/>
</dbReference>
<proteinExistence type="predicted"/>
<keyword evidence="2" id="KW-1185">Reference proteome</keyword>
<dbReference type="Proteomes" id="UP001215598">
    <property type="component" value="Unassembled WGS sequence"/>
</dbReference>
<accession>A0AAD7ILS8</accession>
<gene>
    <name evidence="1" type="ORF">B0H16DRAFT_1693172</name>
</gene>
<name>A0AAD7ILS8_9AGAR</name>
<sequence length="269" mass="30622">MDLKMEGIEGKRKGKPQCIRAHFIISVISEMGERTSFDKIIMSAGLKKLGVNAWKARKNEGVPIDHPGTPENDQDNKYTDVWVPMEEEGIRFLPVSGANAALERRERDYNFWASFDVGITNNATQPAITGPGRIGLMNNECKDKHQTRPSLRSTMFSRRLLVELCLSFHFQSNLGSRIGRLTLARGMKERSRRSAAPLADVVSFRTCEDWGFNSYSIQQPESPPLYFPSSPFWSWTISWTSEGRNRRRFGFTRSMDNLAPSLKPVIKFI</sequence>
<organism evidence="1 2">
    <name type="scientific">Mycena metata</name>
    <dbReference type="NCBI Taxonomy" id="1033252"/>
    <lineage>
        <taxon>Eukaryota</taxon>
        <taxon>Fungi</taxon>
        <taxon>Dikarya</taxon>
        <taxon>Basidiomycota</taxon>
        <taxon>Agaricomycotina</taxon>
        <taxon>Agaricomycetes</taxon>
        <taxon>Agaricomycetidae</taxon>
        <taxon>Agaricales</taxon>
        <taxon>Marasmiineae</taxon>
        <taxon>Mycenaceae</taxon>
        <taxon>Mycena</taxon>
    </lineage>
</organism>